<keyword evidence="1" id="KW-0547">Nucleotide-binding</keyword>
<comment type="catalytic activity">
    <reaction evidence="1">
        <text>beta-D-GlcNAc-(1-&gt;4)-Mur2Ac(oyl-L-Ala-gamma-D-Glu-L-Lys-D-Ala-D-Ala)-di-trans,octa-cis-undecaprenyl diphosphate + L-glutamine + ATP + H2O = beta-D-GlcNAc-(1-&gt;4)-Mur2Ac(oyl-L-Ala-D-isoglutaminyl-L-Lys-D-Ala-D-Ala)-di-trans,octa-cis-undecaprenyl diphosphate + L-glutamate + ADP + phosphate + H(+)</text>
        <dbReference type="Rhea" id="RHEA:57928"/>
        <dbReference type="ChEBI" id="CHEBI:15377"/>
        <dbReference type="ChEBI" id="CHEBI:15378"/>
        <dbReference type="ChEBI" id="CHEBI:29985"/>
        <dbReference type="ChEBI" id="CHEBI:30616"/>
        <dbReference type="ChEBI" id="CHEBI:43474"/>
        <dbReference type="ChEBI" id="CHEBI:58359"/>
        <dbReference type="ChEBI" id="CHEBI:60033"/>
        <dbReference type="ChEBI" id="CHEBI:62233"/>
        <dbReference type="ChEBI" id="CHEBI:456216"/>
        <dbReference type="EC" id="6.3.5.13"/>
    </reaction>
</comment>
<dbReference type="InterPro" id="IPR013221">
    <property type="entry name" value="Mur_ligase_cen"/>
</dbReference>
<evidence type="ECO:0000313" key="5">
    <source>
        <dbReference type="Proteomes" id="UP000199207"/>
    </source>
</evidence>
<proteinExistence type="inferred from homology"/>
<keyword evidence="1" id="KW-0479">Metal-binding</keyword>
<gene>
    <name evidence="1" type="primary">murT</name>
    <name evidence="4" type="ORF">SAMN05421773_107111</name>
</gene>
<protein>
    <recommendedName>
        <fullName evidence="1">Lipid II isoglutaminyl synthase (glutamine-hydrolyzing) subunit MurT</fullName>
        <ecNumber evidence="1">6.3.5.13</ecNumber>
    </recommendedName>
</protein>
<evidence type="ECO:0000259" key="2">
    <source>
        <dbReference type="Pfam" id="PF08245"/>
    </source>
</evidence>
<dbReference type="Gene3D" id="3.40.1190.10">
    <property type="entry name" value="Mur-like, catalytic domain"/>
    <property type="match status" value="1"/>
</dbReference>
<keyword evidence="1" id="KW-0133">Cell shape</keyword>
<keyword evidence="1" id="KW-0573">Peptidoglycan synthesis</keyword>
<dbReference type="GO" id="GO:0071555">
    <property type="term" value="P:cell wall organization"/>
    <property type="evidence" value="ECO:0007669"/>
    <property type="project" value="UniProtKB-KW"/>
</dbReference>
<dbReference type="InterPro" id="IPR036565">
    <property type="entry name" value="Mur-like_cat_sf"/>
</dbReference>
<dbReference type="STRING" id="910347.SAMN05421773_107111"/>
<organism evidence="4 5">
    <name type="scientific">Streptomyces aidingensis</name>
    <dbReference type="NCBI Taxonomy" id="910347"/>
    <lineage>
        <taxon>Bacteria</taxon>
        <taxon>Bacillati</taxon>
        <taxon>Actinomycetota</taxon>
        <taxon>Actinomycetes</taxon>
        <taxon>Kitasatosporales</taxon>
        <taxon>Streptomycetaceae</taxon>
        <taxon>Streptomyces</taxon>
    </lineage>
</organism>
<dbReference type="GO" id="GO:0140282">
    <property type="term" value="F:carbon-nitrogen ligase activity on lipid II"/>
    <property type="evidence" value="ECO:0007669"/>
    <property type="project" value="UniProtKB-UniRule"/>
</dbReference>
<dbReference type="AlphaFoldDB" id="A0A1I1N4M8"/>
<feature type="binding site" evidence="1">
    <location>
        <position position="204"/>
    </location>
    <ligand>
        <name>Zn(2+)</name>
        <dbReference type="ChEBI" id="CHEBI:29105"/>
    </ligand>
</feature>
<reference evidence="4 5" key="1">
    <citation type="submission" date="2016-10" db="EMBL/GenBank/DDBJ databases">
        <authorList>
            <person name="de Groot N.N."/>
        </authorList>
    </citation>
    <scope>NUCLEOTIDE SEQUENCE [LARGE SCALE GENOMIC DNA]</scope>
    <source>
        <strain evidence="4 5">CGMCC 4.5739</strain>
    </source>
</reference>
<dbReference type="OrthoDB" id="9803907at2"/>
<feature type="domain" description="Lipid II isoglutaminyl synthase (glutamine-hydrolyzing) subunit MurT C-terminal" evidence="3">
    <location>
        <begin position="304"/>
        <end position="402"/>
    </location>
</feature>
<accession>A0A1I1N4M8</accession>
<dbReference type="InterPro" id="IPR013564">
    <property type="entry name" value="MurT_C"/>
</dbReference>
<dbReference type="Pfam" id="PF08353">
    <property type="entry name" value="MurT_C"/>
    <property type="match status" value="1"/>
</dbReference>
<keyword evidence="5" id="KW-1185">Reference proteome</keyword>
<feature type="domain" description="Mur ligase central" evidence="2">
    <location>
        <begin position="65"/>
        <end position="266"/>
    </location>
</feature>
<dbReference type="Proteomes" id="UP000199207">
    <property type="component" value="Unassembled WGS sequence"/>
</dbReference>
<keyword evidence="1" id="KW-0961">Cell wall biogenesis/degradation</keyword>
<comment type="function">
    <text evidence="1">The lipid II isoglutaminyl synthase complex catalyzes the formation of alpha-D-isoglutamine in the cell wall lipid II stem peptide. The MurT subunit catalyzes the ATP-dependent amidation of D-glutamate residue of lipid II, converting it to an isoglutamine residue.</text>
</comment>
<comment type="subunit">
    <text evidence="1">Forms a heterodimer with GatD.</text>
</comment>
<dbReference type="SUPFAM" id="SSF53623">
    <property type="entry name" value="MurD-like peptide ligases, catalytic domain"/>
    <property type="match status" value="1"/>
</dbReference>
<dbReference type="PANTHER" id="PTHR23135">
    <property type="entry name" value="MUR LIGASE FAMILY MEMBER"/>
    <property type="match status" value="1"/>
</dbReference>
<evidence type="ECO:0000313" key="4">
    <source>
        <dbReference type="EMBL" id="SFC89773.1"/>
    </source>
</evidence>
<evidence type="ECO:0000259" key="3">
    <source>
        <dbReference type="Pfam" id="PF08353"/>
    </source>
</evidence>
<dbReference type="GO" id="GO:0008270">
    <property type="term" value="F:zinc ion binding"/>
    <property type="evidence" value="ECO:0007669"/>
    <property type="project" value="UniProtKB-UniRule"/>
</dbReference>
<feature type="binding site" evidence="1">
    <location>
        <position position="217"/>
    </location>
    <ligand>
        <name>Zn(2+)</name>
        <dbReference type="ChEBI" id="CHEBI:29105"/>
    </ligand>
</feature>
<dbReference type="HAMAP" id="MF_02214">
    <property type="entry name" value="Lipid_II_synth_MurT"/>
    <property type="match status" value="1"/>
</dbReference>
<keyword evidence="1" id="KW-0436">Ligase</keyword>
<comment type="pathway">
    <text evidence="1">Cell wall biogenesis; peptidoglycan biosynthesis.</text>
</comment>
<comment type="catalytic activity">
    <reaction evidence="1">
        <text>beta-D-GlcNAc-(1-&gt;4)-Mur2Ac(oyl-L-Ala-gamma-D-Glu-L-Lys-D-Ala-D-Ala)-di-trans,octa-cis-undecaprenyl diphosphate + ATP = beta-D-GlcNAc-(1-&gt;4)-Mur2Ac(oyl-L-Ala-gamma-D-O-P-Glu-L-Lys-D-Ala-D-Ala)-di-trans,octa-cis-undecaprenyl diphosphate + ADP</text>
        <dbReference type="Rhea" id="RHEA:59488"/>
        <dbReference type="ChEBI" id="CHEBI:30616"/>
        <dbReference type="ChEBI" id="CHEBI:60033"/>
        <dbReference type="ChEBI" id="CHEBI:143132"/>
        <dbReference type="ChEBI" id="CHEBI:456216"/>
    </reaction>
</comment>
<comment type="catalytic activity">
    <reaction evidence="1">
        <text>beta-D-GlcNAc-(1-&gt;4)-Mur2Ac(oyl-L-Ala-gamma-D-O-P-Glu-L-Lys-D-Ala-D-Ala)-di-trans,octa-cis-undecaprenyl diphosphate + NH4(+) = beta-D-GlcNAc-(1-&gt;4)-Mur2Ac(oyl-L-Ala-D-isoglutaminyl-L-Lys-D-Ala-D-Ala)-di-trans,octa-cis-undecaprenyl diphosphate + phosphate + H(+)</text>
        <dbReference type="Rhea" id="RHEA:57932"/>
        <dbReference type="ChEBI" id="CHEBI:15378"/>
        <dbReference type="ChEBI" id="CHEBI:28938"/>
        <dbReference type="ChEBI" id="CHEBI:43474"/>
        <dbReference type="ChEBI" id="CHEBI:62233"/>
        <dbReference type="ChEBI" id="CHEBI:143132"/>
    </reaction>
</comment>
<feature type="binding site" evidence="1">
    <location>
        <position position="201"/>
    </location>
    <ligand>
        <name>Zn(2+)</name>
        <dbReference type="ChEBI" id="CHEBI:29105"/>
    </ligand>
</feature>
<comment type="similarity">
    <text evidence="1">Belongs to the MurCDEF family. MurT subfamily.</text>
</comment>
<keyword evidence="1" id="KW-0067">ATP-binding</keyword>
<dbReference type="GO" id="GO:0009252">
    <property type="term" value="P:peptidoglycan biosynthetic process"/>
    <property type="evidence" value="ECO:0007669"/>
    <property type="project" value="UniProtKB-UniRule"/>
</dbReference>
<name>A0A1I1N4M8_9ACTN</name>
<dbReference type="GO" id="GO:0005524">
    <property type="term" value="F:ATP binding"/>
    <property type="evidence" value="ECO:0007669"/>
    <property type="project" value="UniProtKB-UniRule"/>
</dbReference>
<dbReference type="InterPro" id="IPR043703">
    <property type="entry name" value="Lipid_II_synth_MurT"/>
</dbReference>
<evidence type="ECO:0000256" key="1">
    <source>
        <dbReference type="HAMAP-Rule" id="MF_02214"/>
    </source>
</evidence>
<dbReference type="EC" id="6.3.5.13" evidence="1"/>
<dbReference type="PANTHER" id="PTHR23135:SF7">
    <property type="entry name" value="LIPID II ISOGLUTAMINYL SYNTHASE (GLUTAMINE-HYDROLYZING) SUBUNIT MURT"/>
    <property type="match status" value="1"/>
</dbReference>
<dbReference type="UniPathway" id="UPA00219"/>
<dbReference type="GO" id="GO:0008360">
    <property type="term" value="P:regulation of cell shape"/>
    <property type="evidence" value="ECO:0007669"/>
    <property type="project" value="UniProtKB-KW"/>
</dbReference>
<keyword evidence="1" id="KW-0862">Zinc</keyword>
<dbReference type="RefSeq" id="WP_093839233.1">
    <property type="nucleotide sequence ID" value="NZ_FOLM01000007.1"/>
</dbReference>
<dbReference type="EMBL" id="FOLM01000007">
    <property type="protein sequence ID" value="SFC89773.1"/>
    <property type="molecule type" value="Genomic_DNA"/>
</dbReference>
<dbReference type="GO" id="GO:0016881">
    <property type="term" value="F:acid-amino acid ligase activity"/>
    <property type="evidence" value="ECO:0007669"/>
    <property type="project" value="InterPro"/>
</dbReference>
<sequence length="412" mass="43703">MTESTAPLSPRSRIAVTAGRAAAAVSRAAGRGSGSVIGGRVALKLDPELLRVLSGHLDIVLVSATNGKTTTTRLIAEALRAAGEVVSNALGANMPAGITSALAQGSRARYGVLEVDEKYLTAVAAEVNPKVVALLNLSRDQLDRAAETRMLADHWREGLKDTKAVVVANCDDPLVTWAASDSPNVVWVAAGQEWKDDAWSCPSCGGVLQRPEGGWACAECGFRRPSPTWALAGETVLDPHGTAWPIRLQLPGRANRANAATAAAVAAVFGVAPGPALERMYQVTAVAGRYDTVTWQDRELRLLLAKNPAGWLETFSLIDPPPAPVLLSVNARSADGTDTSWLWDVDYTRLAGHPIVVVGDRRLDLAVRLEVAGQNFRVFDTVEQAVRAAAPGRIEAIANYTAFQDLRRAVGN</sequence>
<feature type="active site" evidence="1">
    <location>
        <position position="338"/>
    </location>
</feature>
<dbReference type="Pfam" id="PF08245">
    <property type="entry name" value="Mur_ligase_M"/>
    <property type="match status" value="1"/>
</dbReference>
<feature type="binding site" evidence="1">
    <location>
        <position position="220"/>
    </location>
    <ligand>
        <name>Zn(2+)</name>
        <dbReference type="ChEBI" id="CHEBI:29105"/>
    </ligand>
</feature>